<organism evidence="5 6">
    <name type="scientific">Amycolatopsis keratiniphila subsp. keratiniphila</name>
    <dbReference type="NCBI Taxonomy" id="227715"/>
    <lineage>
        <taxon>Bacteria</taxon>
        <taxon>Bacillati</taxon>
        <taxon>Actinomycetota</taxon>
        <taxon>Actinomycetes</taxon>
        <taxon>Pseudonocardiales</taxon>
        <taxon>Pseudonocardiaceae</taxon>
        <taxon>Amycolatopsis</taxon>
        <taxon>Amycolatopsis japonica group</taxon>
    </lineage>
</organism>
<dbReference type="GO" id="GO:0005524">
    <property type="term" value="F:ATP binding"/>
    <property type="evidence" value="ECO:0007669"/>
    <property type="project" value="UniProtKB-KW"/>
</dbReference>
<comment type="caution">
    <text evidence="5">The sequence shown here is derived from an EMBL/GenBank/DDBJ whole genome shotgun (WGS) entry which is preliminary data.</text>
</comment>
<dbReference type="InterPro" id="IPR006016">
    <property type="entry name" value="UspA"/>
</dbReference>
<sequence length="299" mass="31619">MNTAENRIVVGTDGAEPGRAAVRWAASLAAERGLGLLIVHALHSEQLAYGAGLAGPVPWLDDLAAAGRKVLDEAVADAERVAPGVPVDTAMPTDSPTPYLIDASKSAAMVVVGASGKGFFAGMVIGSTASAVIAHAHCPAVVLRGRQGTTNYPDSGPVVVGIDGSPLSEQALETAFDEASRRNASLVAVHAWSDVTYDDVYGMARLVTQWESIEGDERRLLAERLAGWQEKYPNVTVERVLVRDRPRHTLLEWSATAQLVVVGSRGRGGFTGQLLGSVSQALTRHAECPVMVVRPRKTR</sequence>
<dbReference type="InterPro" id="IPR014729">
    <property type="entry name" value="Rossmann-like_a/b/a_fold"/>
</dbReference>
<protein>
    <submittedName>
        <fullName evidence="5">Universal stress protein</fullName>
    </submittedName>
</protein>
<accession>A0A1W2M1W9</accession>
<dbReference type="Gene3D" id="3.40.50.620">
    <property type="entry name" value="HUPs"/>
    <property type="match status" value="2"/>
</dbReference>
<dbReference type="InterPro" id="IPR006015">
    <property type="entry name" value="Universal_stress_UspA"/>
</dbReference>
<comment type="similarity">
    <text evidence="1">Belongs to the universal stress protein A family.</text>
</comment>
<name>A0A1W2M1W9_9PSEU</name>
<evidence type="ECO:0000259" key="4">
    <source>
        <dbReference type="Pfam" id="PF00582"/>
    </source>
</evidence>
<dbReference type="PANTHER" id="PTHR46268">
    <property type="entry name" value="STRESS RESPONSE PROTEIN NHAX"/>
    <property type="match status" value="1"/>
</dbReference>
<dbReference type="OrthoDB" id="3404132at2"/>
<evidence type="ECO:0000256" key="1">
    <source>
        <dbReference type="ARBA" id="ARBA00008791"/>
    </source>
</evidence>
<dbReference type="AlphaFoldDB" id="A0A1W2M1W9"/>
<evidence type="ECO:0000256" key="2">
    <source>
        <dbReference type="ARBA" id="ARBA00022741"/>
    </source>
</evidence>
<evidence type="ECO:0000313" key="5">
    <source>
        <dbReference type="EMBL" id="ONF73620.1"/>
    </source>
</evidence>
<dbReference type="EMBL" id="LQMT02000007">
    <property type="protein sequence ID" value="ONF73620.1"/>
    <property type="molecule type" value="Genomic_DNA"/>
</dbReference>
<keyword evidence="3" id="KW-0067">ATP-binding</keyword>
<feature type="domain" description="UspA" evidence="4">
    <location>
        <begin position="7"/>
        <end position="144"/>
    </location>
</feature>
<dbReference type="Proteomes" id="UP000076660">
    <property type="component" value="Unassembled WGS sequence"/>
</dbReference>
<dbReference type="RefSeq" id="WP_063274744.1">
    <property type="nucleotide sequence ID" value="NZ_LQMT02000007.1"/>
</dbReference>
<keyword evidence="2" id="KW-0547">Nucleotide-binding</keyword>
<dbReference type="SUPFAM" id="SSF52402">
    <property type="entry name" value="Adenine nucleotide alpha hydrolases-like"/>
    <property type="match status" value="2"/>
</dbReference>
<dbReference type="Pfam" id="PF00582">
    <property type="entry name" value="Usp"/>
    <property type="match status" value="2"/>
</dbReference>
<dbReference type="PANTHER" id="PTHR46268:SF27">
    <property type="entry name" value="UNIVERSAL STRESS PROTEIN RV2623"/>
    <property type="match status" value="1"/>
</dbReference>
<evidence type="ECO:0000313" key="6">
    <source>
        <dbReference type="Proteomes" id="UP000076660"/>
    </source>
</evidence>
<dbReference type="PRINTS" id="PR01438">
    <property type="entry name" value="UNVRSLSTRESS"/>
</dbReference>
<gene>
    <name evidence="5" type="ORF">AVR91_0205760</name>
</gene>
<evidence type="ECO:0000256" key="3">
    <source>
        <dbReference type="ARBA" id="ARBA00022840"/>
    </source>
</evidence>
<proteinExistence type="inferred from homology"/>
<feature type="domain" description="UspA" evidence="4">
    <location>
        <begin position="157"/>
        <end position="294"/>
    </location>
</feature>
<reference evidence="5 6" key="1">
    <citation type="submission" date="2016-12" db="EMBL/GenBank/DDBJ databases">
        <title>Amycolatopsis keratiniphila subsp. keratiniphila genome sequencing and assembly.</title>
        <authorList>
            <person name="Mayilraj S."/>
            <person name="Kaur N."/>
        </authorList>
    </citation>
    <scope>NUCLEOTIDE SEQUENCE [LARGE SCALE GENOMIC DNA]</scope>
    <source>
        <strain evidence="5 6">DSM 44409</strain>
    </source>
</reference>